<gene>
    <name evidence="2" type="ORF">SEMRO_23_G015700.1</name>
</gene>
<feature type="region of interest" description="Disordered" evidence="1">
    <location>
        <begin position="25"/>
        <end position="94"/>
    </location>
</feature>
<dbReference type="AlphaFoldDB" id="A0A9N8DBE7"/>
<evidence type="ECO:0000313" key="2">
    <source>
        <dbReference type="EMBL" id="CAB9497626.1"/>
    </source>
</evidence>
<accession>A0A9N8DBE7</accession>
<evidence type="ECO:0000256" key="1">
    <source>
        <dbReference type="SAM" id="MobiDB-lite"/>
    </source>
</evidence>
<name>A0A9N8DBE7_9STRA</name>
<dbReference type="EMBL" id="CAICTM010000023">
    <property type="protein sequence ID" value="CAB9497626.1"/>
    <property type="molecule type" value="Genomic_DNA"/>
</dbReference>
<protein>
    <submittedName>
        <fullName evidence="2">Uncharacterized protein</fullName>
    </submittedName>
</protein>
<sequence>MMTSTTRDEPPWMEAPITLVAQARPVQEDGLPPRHPQEAVSLFQHNPGEAKNDDATAKAHQSSHDDHIVPRSPRTRLQDNHAGNAPEDTFEGDF</sequence>
<comment type="caution">
    <text evidence="2">The sequence shown here is derived from an EMBL/GenBank/DDBJ whole genome shotgun (WGS) entry which is preliminary data.</text>
</comment>
<dbReference type="Proteomes" id="UP001153069">
    <property type="component" value="Unassembled WGS sequence"/>
</dbReference>
<evidence type="ECO:0000313" key="3">
    <source>
        <dbReference type="Proteomes" id="UP001153069"/>
    </source>
</evidence>
<proteinExistence type="predicted"/>
<reference evidence="2" key="1">
    <citation type="submission" date="2020-06" db="EMBL/GenBank/DDBJ databases">
        <authorList>
            <consortium name="Plant Systems Biology data submission"/>
        </authorList>
    </citation>
    <scope>NUCLEOTIDE SEQUENCE</scope>
    <source>
        <strain evidence="2">D6</strain>
    </source>
</reference>
<organism evidence="2 3">
    <name type="scientific">Seminavis robusta</name>
    <dbReference type="NCBI Taxonomy" id="568900"/>
    <lineage>
        <taxon>Eukaryota</taxon>
        <taxon>Sar</taxon>
        <taxon>Stramenopiles</taxon>
        <taxon>Ochrophyta</taxon>
        <taxon>Bacillariophyta</taxon>
        <taxon>Bacillariophyceae</taxon>
        <taxon>Bacillariophycidae</taxon>
        <taxon>Naviculales</taxon>
        <taxon>Naviculaceae</taxon>
        <taxon>Seminavis</taxon>
    </lineage>
</organism>
<keyword evidence="3" id="KW-1185">Reference proteome</keyword>
<feature type="compositionally biased region" description="Basic and acidic residues" evidence="1">
    <location>
        <begin position="48"/>
        <end position="69"/>
    </location>
</feature>